<keyword evidence="4 5" id="KW-0687">Ribonucleoprotein</keyword>
<protein>
    <recommendedName>
        <fullName evidence="5">Large ribosomal subunit protein uL30</fullName>
    </recommendedName>
</protein>
<evidence type="ECO:0000256" key="6">
    <source>
        <dbReference type="RuleBase" id="RU003734"/>
    </source>
</evidence>
<evidence type="ECO:0000313" key="8">
    <source>
        <dbReference type="EMBL" id="KAA9018665.1"/>
    </source>
</evidence>
<gene>
    <name evidence="5 8" type="primary">rpmD</name>
    <name evidence="8" type="ORF">F4V44_19885</name>
</gene>
<dbReference type="InterPro" id="IPR016082">
    <property type="entry name" value="Ribosomal_uL30_ferredoxin-like"/>
</dbReference>
<dbReference type="EMBL" id="VYKL01000033">
    <property type="protein sequence ID" value="KAA9018665.1"/>
    <property type="molecule type" value="Genomic_DNA"/>
</dbReference>
<dbReference type="InterPro" id="IPR018038">
    <property type="entry name" value="Ribosomal_uL30_CS"/>
</dbReference>
<evidence type="ECO:0000256" key="4">
    <source>
        <dbReference type="ARBA" id="ARBA00023274"/>
    </source>
</evidence>
<dbReference type="GO" id="GO:0006412">
    <property type="term" value="P:translation"/>
    <property type="evidence" value="ECO:0007669"/>
    <property type="project" value="UniProtKB-UniRule"/>
</dbReference>
<evidence type="ECO:0000256" key="3">
    <source>
        <dbReference type="ARBA" id="ARBA00022980"/>
    </source>
</evidence>
<evidence type="ECO:0000256" key="5">
    <source>
        <dbReference type="HAMAP-Rule" id="MF_01371"/>
    </source>
</evidence>
<keyword evidence="9" id="KW-1185">Reference proteome</keyword>
<dbReference type="PROSITE" id="PS00634">
    <property type="entry name" value="RIBOSOMAL_L30"/>
    <property type="match status" value="1"/>
</dbReference>
<keyword evidence="3 5" id="KW-0689">Ribosomal protein</keyword>
<dbReference type="HAMAP" id="MF_01371_B">
    <property type="entry name" value="Ribosomal_uL30_B"/>
    <property type="match status" value="1"/>
</dbReference>
<feature type="domain" description="Large ribosomal subunit protein uL30-like ferredoxin-like fold" evidence="7">
    <location>
        <begin position="5"/>
        <end position="55"/>
    </location>
</feature>
<dbReference type="PANTHER" id="PTHR15892:SF2">
    <property type="entry name" value="LARGE RIBOSOMAL SUBUNIT PROTEIN UL30M"/>
    <property type="match status" value="1"/>
</dbReference>
<dbReference type="SUPFAM" id="SSF55129">
    <property type="entry name" value="Ribosomal protein L30p/L7e"/>
    <property type="match status" value="1"/>
</dbReference>
<dbReference type="InterPro" id="IPR005996">
    <property type="entry name" value="Ribosomal_uL30_bac-type"/>
</dbReference>
<dbReference type="FunFam" id="3.30.1390.20:FF:000001">
    <property type="entry name" value="50S ribosomal protein L30"/>
    <property type="match status" value="1"/>
</dbReference>
<organism evidence="8 9">
    <name type="scientific">Niallia endozanthoxylica</name>
    <dbReference type="NCBI Taxonomy" id="2036016"/>
    <lineage>
        <taxon>Bacteria</taxon>
        <taxon>Bacillati</taxon>
        <taxon>Bacillota</taxon>
        <taxon>Bacilli</taxon>
        <taxon>Bacillales</taxon>
        <taxon>Bacillaceae</taxon>
        <taxon>Niallia</taxon>
    </lineage>
</organism>
<accession>A0A5J5HD67</accession>
<dbReference type="PIRSF" id="PIRSF002211">
    <property type="entry name" value="Ribosomal_L30_bac-type"/>
    <property type="match status" value="1"/>
</dbReference>
<evidence type="ECO:0000256" key="1">
    <source>
        <dbReference type="ARBA" id="ARBA00007594"/>
    </source>
</evidence>
<sequence>MTNKLQITLTRSVIGRPQDQKETVKALGLRKLNQTVEQQDNPAIRGMINKVAHLVTVKEN</sequence>
<dbReference type="NCBIfam" id="TIGR01308">
    <property type="entry name" value="rpmD_bact"/>
    <property type="match status" value="1"/>
</dbReference>
<dbReference type="GO" id="GO:0003735">
    <property type="term" value="F:structural constituent of ribosome"/>
    <property type="evidence" value="ECO:0007669"/>
    <property type="project" value="InterPro"/>
</dbReference>
<dbReference type="Proteomes" id="UP000326671">
    <property type="component" value="Unassembled WGS sequence"/>
</dbReference>
<dbReference type="CDD" id="cd01658">
    <property type="entry name" value="Ribosomal_L30"/>
    <property type="match status" value="1"/>
</dbReference>
<comment type="similarity">
    <text evidence="1 5 6">Belongs to the universal ribosomal protein uL30 family.</text>
</comment>
<dbReference type="AlphaFoldDB" id="A0A5J5HD67"/>
<proteinExistence type="inferred from homology"/>
<evidence type="ECO:0000256" key="2">
    <source>
        <dbReference type="ARBA" id="ARBA00011838"/>
    </source>
</evidence>
<comment type="caution">
    <text evidence="8">The sequence shown here is derived from an EMBL/GenBank/DDBJ whole genome shotgun (WGS) entry which is preliminary data.</text>
</comment>
<name>A0A5J5HD67_9BACI</name>
<dbReference type="InterPro" id="IPR036919">
    <property type="entry name" value="Ribo_uL30_ferredoxin-like_sf"/>
</dbReference>
<comment type="subunit">
    <text evidence="2 5">Part of the 50S ribosomal subunit.</text>
</comment>
<dbReference type="GO" id="GO:0022625">
    <property type="term" value="C:cytosolic large ribosomal subunit"/>
    <property type="evidence" value="ECO:0007669"/>
    <property type="project" value="TreeGrafter"/>
</dbReference>
<evidence type="ECO:0000313" key="9">
    <source>
        <dbReference type="Proteomes" id="UP000326671"/>
    </source>
</evidence>
<dbReference type="RefSeq" id="WP_150441765.1">
    <property type="nucleotide sequence ID" value="NZ_VYKL01000033.1"/>
</dbReference>
<dbReference type="PANTHER" id="PTHR15892">
    <property type="entry name" value="MITOCHONDRIAL RIBOSOMAL PROTEIN L30"/>
    <property type="match status" value="1"/>
</dbReference>
<dbReference type="OrthoDB" id="9812790at2"/>
<evidence type="ECO:0000259" key="7">
    <source>
        <dbReference type="Pfam" id="PF00327"/>
    </source>
</evidence>
<dbReference type="Gene3D" id="3.30.1390.20">
    <property type="entry name" value="Ribosomal protein L30, ferredoxin-like fold domain"/>
    <property type="match status" value="1"/>
</dbReference>
<dbReference type="Pfam" id="PF00327">
    <property type="entry name" value="Ribosomal_L30"/>
    <property type="match status" value="1"/>
</dbReference>
<reference evidence="8 9" key="1">
    <citation type="submission" date="2019-09" db="EMBL/GenBank/DDBJ databases">
        <title>Whole genome sequences of isolates from the Mars Exploration Rovers.</title>
        <authorList>
            <person name="Seuylemezian A."/>
            <person name="Vaishampayan P."/>
        </authorList>
    </citation>
    <scope>NUCLEOTIDE SEQUENCE [LARGE SCALE GENOMIC DNA]</scope>
    <source>
        <strain evidence="8 9">MER_TA_151</strain>
    </source>
</reference>